<reference evidence="1 2" key="1">
    <citation type="journal article" date="2015" name="Genome Biol.">
        <title>Comparative genomics of Steinernema reveals deeply conserved gene regulatory networks.</title>
        <authorList>
            <person name="Dillman A.R."/>
            <person name="Macchietto M."/>
            <person name="Porter C.F."/>
            <person name="Rogers A."/>
            <person name="Williams B."/>
            <person name="Antoshechkin I."/>
            <person name="Lee M.M."/>
            <person name="Goodwin Z."/>
            <person name="Lu X."/>
            <person name="Lewis E.E."/>
            <person name="Goodrich-Blair H."/>
            <person name="Stock S.P."/>
            <person name="Adams B.J."/>
            <person name="Sternberg P.W."/>
            <person name="Mortazavi A."/>
        </authorList>
    </citation>
    <scope>NUCLEOTIDE SEQUENCE [LARGE SCALE GENOMIC DNA]</scope>
    <source>
        <strain evidence="1 2">ALL</strain>
    </source>
</reference>
<gene>
    <name evidence="1" type="ORF">L596_016181</name>
</gene>
<protein>
    <submittedName>
        <fullName evidence="1">Uncharacterized protein</fullName>
    </submittedName>
</protein>
<organism evidence="1 2">
    <name type="scientific">Steinernema carpocapsae</name>
    <name type="common">Entomopathogenic nematode</name>
    <dbReference type="NCBI Taxonomy" id="34508"/>
    <lineage>
        <taxon>Eukaryota</taxon>
        <taxon>Metazoa</taxon>
        <taxon>Ecdysozoa</taxon>
        <taxon>Nematoda</taxon>
        <taxon>Chromadorea</taxon>
        <taxon>Rhabditida</taxon>
        <taxon>Tylenchina</taxon>
        <taxon>Panagrolaimomorpha</taxon>
        <taxon>Strongyloidoidea</taxon>
        <taxon>Steinernematidae</taxon>
        <taxon>Steinernema</taxon>
    </lineage>
</organism>
<dbReference type="AlphaFoldDB" id="A0A4U5NHC1"/>
<accession>A0A4U5NHC1</accession>
<name>A0A4U5NHC1_STECR</name>
<reference evidence="1 2" key="2">
    <citation type="journal article" date="2019" name="G3 (Bethesda)">
        <title>Hybrid Assembly of the Genome of the Entomopathogenic Nematode Steinernema carpocapsae Identifies the X-Chromosome.</title>
        <authorList>
            <person name="Serra L."/>
            <person name="Macchietto M."/>
            <person name="Macias-Munoz A."/>
            <person name="McGill C.J."/>
            <person name="Rodriguez I.M."/>
            <person name="Rodriguez B."/>
            <person name="Murad R."/>
            <person name="Mortazavi A."/>
        </authorList>
    </citation>
    <scope>NUCLEOTIDE SEQUENCE [LARGE SCALE GENOMIC DNA]</scope>
    <source>
        <strain evidence="1 2">ALL</strain>
    </source>
</reference>
<keyword evidence="2" id="KW-1185">Reference proteome</keyword>
<comment type="caution">
    <text evidence="1">The sequence shown here is derived from an EMBL/GenBank/DDBJ whole genome shotgun (WGS) entry which is preliminary data.</text>
</comment>
<proteinExistence type="predicted"/>
<evidence type="ECO:0000313" key="1">
    <source>
        <dbReference type="EMBL" id="TKR82458.1"/>
    </source>
</evidence>
<evidence type="ECO:0000313" key="2">
    <source>
        <dbReference type="Proteomes" id="UP000298663"/>
    </source>
</evidence>
<sequence length="68" mass="7686">MATFVGSQHDRITYLATANGQNCTFGTLPLSKFKFFYLLNLRNLLECSKMNPKSLFLVSTTYAKVNLC</sequence>
<dbReference type="EMBL" id="AZBU02000004">
    <property type="protein sequence ID" value="TKR82458.1"/>
    <property type="molecule type" value="Genomic_DNA"/>
</dbReference>
<dbReference type="Proteomes" id="UP000298663">
    <property type="component" value="Unassembled WGS sequence"/>
</dbReference>